<accession>A0AAD7N0G6</accession>
<evidence type="ECO:0000313" key="3">
    <source>
        <dbReference type="Proteomes" id="UP001215598"/>
    </source>
</evidence>
<gene>
    <name evidence="2" type="ORF">B0H16DRAFT_1465629</name>
</gene>
<comment type="caution">
    <text evidence="2">The sequence shown here is derived from an EMBL/GenBank/DDBJ whole genome shotgun (WGS) entry which is preliminary data.</text>
</comment>
<sequence length="323" mass="34749">MIIGQKKAGMGIGYGCGCTSVSEENPGEGPESPSYPLLIPQGPGHGEPERVLPLLGLWRGIRGGGNPPRRKGTPFAQRLRQAPERRFGIRPSHTWPSCGTREAYKDKPILDVGGHILRYVLGSEVGGRFDPLQQRTRLRQERNEIRVCVAHHEPSHRIKAALQRQVQPTVRRGEECTTGSVDEDKVEGGDMGEEFPNDAGEALGSEGKSLGPIETSTREHSAMVRVGGSVLNKSLALGGVLPLKGVVHGDSEGTADPCEVLGDVRDSSKSTTPVMAHEHPLGHGMTMSVAAGRQASPGLVEDELNQLEGHHSEAGRIKMQRMM</sequence>
<dbReference type="Proteomes" id="UP001215598">
    <property type="component" value="Unassembled WGS sequence"/>
</dbReference>
<organism evidence="2 3">
    <name type="scientific">Mycena metata</name>
    <dbReference type="NCBI Taxonomy" id="1033252"/>
    <lineage>
        <taxon>Eukaryota</taxon>
        <taxon>Fungi</taxon>
        <taxon>Dikarya</taxon>
        <taxon>Basidiomycota</taxon>
        <taxon>Agaricomycotina</taxon>
        <taxon>Agaricomycetes</taxon>
        <taxon>Agaricomycetidae</taxon>
        <taxon>Agaricales</taxon>
        <taxon>Marasmiineae</taxon>
        <taxon>Mycenaceae</taxon>
        <taxon>Mycena</taxon>
    </lineage>
</organism>
<dbReference type="AlphaFoldDB" id="A0AAD7N0G6"/>
<dbReference type="EMBL" id="JARKIB010000110">
    <property type="protein sequence ID" value="KAJ7738782.1"/>
    <property type="molecule type" value="Genomic_DNA"/>
</dbReference>
<reference evidence="2" key="1">
    <citation type="submission" date="2023-03" db="EMBL/GenBank/DDBJ databases">
        <title>Massive genome expansion in bonnet fungi (Mycena s.s.) driven by repeated elements and novel gene families across ecological guilds.</title>
        <authorList>
            <consortium name="Lawrence Berkeley National Laboratory"/>
            <person name="Harder C.B."/>
            <person name="Miyauchi S."/>
            <person name="Viragh M."/>
            <person name="Kuo A."/>
            <person name="Thoen E."/>
            <person name="Andreopoulos B."/>
            <person name="Lu D."/>
            <person name="Skrede I."/>
            <person name="Drula E."/>
            <person name="Henrissat B."/>
            <person name="Morin E."/>
            <person name="Kohler A."/>
            <person name="Barry K."/>
            <person name="LaButti K."/>
            <person name="Morin E."/>
            <person name="Salamov A."/>
            <person name="Lipzen A."/>
            <person name="Mereny Z."/>
            <person name="Hegedus B."/>
            <person name="Baldrian P."/>
            <person name="Stursova M."/>
            <person name="Weitz H."/>
            <person name="Taylor A."/>
            <person name="Grigoriev I.V."/>
            <person name="Nagy L.G."/>
            <person name="Martin F."/>
            <person name="Kauserud H."/>
        </authorList>
    </citation>
    <scope>NUCLEOTIDE SEQUENCE</scope>
    <source>
        <strain evidence="2">CBHHK182m</strain>
    </source>
</reference>
<feature type="region of interest" description="Disordered" evidence="1">
    <location>
        <begin position="169"/>
        <end position="190"/>
    </location>
</feature>
<keyword evidence="3" id="KW-1185">Reference proteome</keyword>
<protein>
    <submittedName>
        <fullName evidence="2">Uncharacterized protein</fullName>
    </submittedName>
</protein>
<proteinExistence type="predicted"/>
<name>A0AAD7N0G6_9AGAR</name>
<evidence type="ECO:0000313" key="2">
    <source>
        <dbReference type="EMBL" id="KAJ7738782.1"/>
    </source>
</evidence>
<evidence type="ECO:0000256" key="1">
    <source>
        <dbReference type="SAM" id="MobiDB-lite"/>
    </source>
</evidence>